<organism evidence="1 2">
    <name type="scientific">Rhizobium setariae</name>
    <dbReference type="NCBI Taxonomy" id="2801340"/>
    <lineage>
        <taxon>Bacteria</taxon>
        <taxon>Pseudomonadati</taxon>
        <taxon>Pseudomonadota</taxon>
        <taxon>Alphaproteobacteria</taxon>
        <taxon>Hyphomicrobiales</taxon>
        <taxon>Rhizobiaceae</taxon>
        <taxon>Rhizobium/Agrobacterium group</taxon>
        <taxon>Rhizobium</taxon>
    </lineage>
</organism>
<dbReference type="Pfam" id="PF07182">
    <property type="entry name" value="DUF1402"/>
    <property type="match status" value="1"/>
</dbReference>
<dbReference type="AlphaFoldDB" id="A0A936YSW3"/>
<evidence type="ECO:0000313" key="1">
    <source>
        <dbReference type="EMBL" id="MBL0374201.1"/>
    </source>
</evidence>
<reference evidence="1" key="1">
    <citation type="submission" date="2021-01" db="EMBL/GenBank/DDBJ databases">
        <title>Rhizobium sp. strain KVB221 16S ribosomal RNA gene Genome sequencing and assembly.</title>
        <authorList>
            <person name="Kang M."/>
        </authorList>
    </citation>
    <scope>NUCLEOTIDE SEQUENCE</scope>
    <source>
        <strain evidence="1">KVB221</strain>
    </source>
</reference>
<accession>A0A936YSW3</accession>
<dbReference type="Proteomes" id="UP000633219">
    <property type="component" value="Unassembled WGS sequence"/>
</dbReference>
<gene>
    <name evidence="1" type="ORF">JJB09_19430</name>
</gene>
<dbReference type="EMBL" id="JAEQNC010000011">
    <property type="protein sequence ID" value="MBL0374201.1"/>
    <property type="molecule type" value="Genomic_DNA"/>
</dbReference>
<evidence type="ECO:0000313" key="2">
    <source>
        <dbReference type="Proteomes" id="UP000633219"/>
    </source>
</evidence>
<protein>
    <submittedName>
        <fullName evidence="1">DUF1402 family protein</fullName>
    </submittedName>
</protein>
<sequence length="356" mass="39224">MAKSGPEAIPALDFDTIAGHSLGLGPFQNQADTTTLRRLLLPLIALFSLTLIWATDASAVTLVPEGNRHAEQPKVPGASQRRTKAGRTTFDAKYEKVRDLLATDSQLISKIKMTARAYGIAPIHMIGAIVGEHTYNVDAYDRLQNYYIKAASYAGNSFRFAYDGEKIDDFIARPEFDKCDGKKGSYAAWTCRERVWGESFRGKSVDGRDYPDNRFSAVFFQPFYAGQTFGLGQINPLTALELSDLVNKVSGYPKISEKDANAVYEAIMDPDKSLAYMAAAIKMSIDDYERIAGMDISNNPGLTSTLYNVGNPSQRAYALAARNKARAANGEPPLLPEENYYGWLINDKLAELKGLL</sequence>
<dbReference type="InterPro" id="IPR009842">
    <property type="entry name" value="DUF1402"/>
</dbReference>
<proteinExistence type="predicted"/>
<name>A0A936YSW3_9HYPH</name>
<keyword evidence="2" id="KW-1185">Reference proteome</keyword>
<comment type="caution">
    <text evidence="1">The sequence shown here is derived from an EMBL/GenBank/DDBJ whole genome shotgun (WGS) entry which is preliminary data.</text>
</comment>